<evidence type="ECO:0000256" key="3">
    <source>
        <dbReference type="ARBA" id="ARBA00004496"/>
    </source>
</evidence>
<keyword evidence="11 19" id="KW-0521">NADP</keyword>
<keyword evidence="12 19" id="KW-0133">Cell shape</keyword>
<dbReference type="GO" id="GO:0005829">
    <property type="term" value="C:cytosol"/>
    <property type="evidence" value="ECO:0007669"/>
    <property type="project" value="TreeGrafter"/>
</dbReference>
<accession>A0A318MZ41</accession>
<sequence>MSTGLFTKEAISDLLPELRGRVTYNAPLKNRSWFRVGGNAEILINPADTEDLAYILKTMPLEWPYFTIGATSNLLIRDGGLQGISFQLRKGFHEIIPDREGLVAGAACLDMTIAEYAAQLGLTGMEFLSGIPGSIGGAVKMNAGAHGSDIATIMDWAEILTRNGDLFRLSSSDLKLSYRHSILPPDGIVTRVRLRGKPGNKDTIHKTMDEIKAQRENSQPIHSRTGGSTFRNPSPNISSYKAWELIDMVKGRGLIMGGAKVSEKHCNFLINTGEATAGDLENLGEELRKRVFNDFGIELEWEIKRIGIPYAQRENKYVS</sequence>
<evidence type="ECO:0000313" key="23">
    <source>
        <dbReference type="Proteomes" id="UP000247565"/>
    </source>
</evidence>
<evidence type="ECO:0000256" key="16">
    <source>
        <dbReference type="ARBA" id="ARBA00023316"/>
    </source>
</evidence>
<dbReference type="UniPathway" id="UPA00219"/>
<evidence type="ECO:0000256" key="12">
    <source>
        <dbReference type="ARBA" id="ARBA00022960"/>
    </source>
</evidence>
<keyword evidence="7 19" id="KW-0963">Cytoplasm</keyword>
<evidence type="ECO:0000256" key="17">
    <source>
        <dbReference type="ARBA" id="ARBA00031026"/>
    </source>
</evidence>
<evidence type="ECO:0000256" key="20">
    <source>
        <dbReference type="SAM" id="MobiDB-lite"/>
    </source>
</evidence>
<evidence type="ECO:0000256" key="1">
    <source>
        <dbReference type="ARBA" id="ARBA00001974"/>
    </source>
</evidence>
<dbReference type="OrthoDB" id="9804753at2"/>
<keyword evidence="8 19" id="KW-0132">Cell division</keyword>
<keyword evidence="13 19" id="KW-0573">Peptidoglycan synthesis</keyword>
<dbReference type="PANTHER" id="PTHR21071">
    <property type="entry name" value="UDP-N-ACETYLENOLPYRUVOYLGLUCOSAMINE REDUCTASE"/>
    <property type="match status" value="1"/>
</dbReference>
<comment type="cofactor">
    <cofactor evidence="1 19">
        <name>FAD</name>
        <dbReference type="ChEBI" id="CHEBI:57692"/>
    </cofactor>
</comment>
<feature type="compositionally biased region" description="Polar residues" evidence="20">
    <location>
        <begin position="216"/>
        <end position="233"/>
    </location>
</feature>
<comment type="subcellular location">
    <subcellularLocation>
        <location evidence="3 19">Cytoplasm</location>
    </subcellularLocation>
</comment>
<comment type="caution">
    <text evidence="22">The sequence shown here is derived from an EMBL/GenBank/DDBJ whole genome shotgun (WGS) entry which is preliminary data.</text>
</comment>
<comment type="similarity">
    <text evidence="19">Belongs to the MurB family.</text>
</comment>
<evidence type="ECO:0000256" key="14">
    <source>
        <dbReference type="ARBA" id="ARBA00023002"/>
    </source>
</evidence>
<dbReference type="InterPro" id="IPR006094">
    <property type="entry name" value="Oxid_FAD_bind_N"/>
</dbReference>
<protein>
    <recommendedName>
        <fullName evidence="6 19">UDP-N-acetylenolpyruvoylglucosamine reductase</fullName>
        <ecNumber evidence="5 19">1.3.1.98</ecNumber>
    </recommendedName>
    <alternativeName>
        <fullName evidence="17 19">UDP-N-acetylmuramate dehydrogenase</fullName>
    </alternativeName>
</protein>
<keyword evidence="9 19" id="KW-0285">Flavoprotein</keyword>
<evidence type="ECO:0000256" key="7">
    <source>
        <dbReference type="ARBA" id="ARBA00022490"/>
    </source>
</evidence>
<gene>
    <name evidence="19" type="primary">murB</name>
    <name evidence="22" type="ORF">DK869_02870</name>
</gene>
<comment type="pathway">
    <text evidence="4 19">Cell wall biogenesis; peptidoglycan biosynthesis.</text>
</comment>
<dbReference type="SUPFAM" id="SSF56194">
    <property type="entry name" value="Uridine diphospho-N-Acetylenolpyruvylglucosamine reductase, MurB, C-terminal domain"/>
    <property type="match status" value="1"/>
</dbReference>
<dbReference type="InterPro" id="IPR011601">
    <property type="entry name" value="MurB_C"/>
</dbReference>
<dbReference type="InterPro" id="IPR036318">
    <property type="entry name" value="FAD-bd_PCMH-like_sf"/>
</dbReference>
<evidence type="ECO:0000256" key="13">
    <source>
        <dbReference type="ARBA" id="ARBA00022984"/>
    </source>
</evidence>
<dbReference type="GO" id="GO:0051301">
    <property type="term" value="P:cell division"/>
    <property type="evidence" value="ECO:0007669"/>
    <property type="project" value="UniProtKB-KW"/>
</dbReference>
<feature type="active site" evidence="19">
    <location>
        <position position="179"/>
    </location>
</feature>
<keyword evidence="23" id="KW-1185">Reference proteome</keyword>
<dbReference type="Gene3D" id="3.30.465.10">
    <property type="match status" value="1"/>
</dbReference>
<evidence type="ECO:0000313" key="22">
    <source>
        <dbReference type="EMBL" id="PXZ01952.1"/>
    </source>
</evidence>
<evidence type="ECO:0000256" key="8">
    <source>
        <dbReference type="ARBA" id="ARBA00022618"/>
    </source>
</evidence>
<keyword evidence="10 19" id="KW-0274">FAD</keyword>
<dbReference type="Gene3D" id="3.90.78.10">
    <property type="entry name" value="UDP-N-acetylenolpyruvoylglucosamine reductase, C-terminal domain"/>
    <property type="match status" value="1"/>
</dbReference>
<dbReference type="InterPro" id="IPR016167">
    <property type="entry name" value="FAD-bd_PCMH_sub1"/>
</dbReference>
<dbReference type="HAMAP" id="MF_00037">
    <property type="entry name" value="MurB"/>
    <property type="match status" value="1"/>
</dbReference>
<keyword evidence="16 19" id="KW-0961">Cell wall biogenesis/degradation</keyword>
<proteinExistence type="inferred from homology"/>
<evidence type="ECO:0000256" key="6">
    <source>
        <dbReference type="ARBA" id="ARBA00015188"/>
    </source>
</evidence>
<organism evidence="22 23">
    <name type="scientific">Commensalibacter melissae</name>
    <dbReference type="NCBI Taxonomy" id="2070537"/>
    <lineage>
        <taxon>Bacteria</taxon>
        <taxon>Pseudomonadati</taxon>
        <taxon>Pseudomonadota</taxon>
        <taxon>Alphaproteobacteria</taxon>
        <taxon>Acetobacterales</taxon>
        <taxon>Acetobacteraceae</taxon>
    </lineage>
</organism>
<dbReference type="InterPro" id="IPR016166">
    <property type="entry name" value="FAD-bd_PCMH"/>
</dbReference>
<dbReference type="InterPro" id="IPR003170">
    <property type="entry name" value="MurB"/>
</dbReference>
<evidence type="ECO:0000256" key="11">
    <source>
        <dbReference type="ARBA" id="ARBA00022857"/>
    </source>
</evidence>
<evidence type="ECO:0000256" key="5">
    <source>
        <dbReference type="ARBA" id="ARBA00012518"/>
    </source>
</evidence>
<dbReference type="Pfam" id="PF02873">
    <property type="entry name" value="MurB_C"/>
    <property type="match status" value="1"/>
</dbReference>
<dbReference type="GO" id="GO:0008762">
    <property type="term" value="F:UDP-N-acetylmuramate dehydrogenase activity"/>
    <property type="evidence" value="ECO:0007669"/>
    <property type="project" value="UniProtKB-UniRule"/>
</dbReference>
<dbReference type="PANTHER" id="PTHR21071:SF4">
    <property type="entry name" value="UDP-N-ACETYLENOLPYRUVOYLGLUCOSAMINE REDUCTASE"/>
    <property type="match status" value="1"/>
</dbReference>
<comment type="catalytic activity">
    <reaction evidence="18 19">
        <text>UDP-N-acetyl-alpha-D-muramate + NADP(+) = UDP-N-acetyl-3-O-(1-carboxyvinyl)-alpha-D-glucosamine + NADPH + H(+)</text>
        <dbReference type="Rhea" id="RHEA:12248"/>
        <dbReference type="ChEBI" id="CHEBI:15378"/>
        <dbReference type="ChEBI" id="CHEBI:57783"/>
        <dbReference type="ChEBI" id="CHEBI:58349"/>
        <dbReference type="ChEBI" id="CHEBI:68483"/>
        <dbReference type="ChEBI" id="CHEBI:70757"/>
        <dbReference type="EC" id="1.3.1.98"/>
    </reaction>
</comment>
<reference evidence="22 23" key="1">
    <citation type="submission" date="2018-05" db="EMBL/GenBank/DDBJ databases">
        <title>Reference genomes for bee gut microbiota database.</title>
        <authorList>
            <person name="Ellegaard K.M."/>
        </authorList>
    </citation>
    <scope>NUCLEOTIDE SEQUENCE [LARGE SCALE GENOMIC DNA]</scope>
    <source>
        <strain evidence="22 23">ESL0284</strain>
    </source>
</reference>
<feature type="domain" description="FAD-binding PCMH-type" evidence="21">
    <location>
        <begin position="35"/>
        <end position="199"/>
    </location>
</feature>
<dbReference type="Gene3D" id="3.30.43.10">
    <property type="entry name" value="Uridine Diphospho-n-acetylenolpyruvylglucosamine Reductase, domain 2"/>
    <property type="match status" value="1"/>
</dbReference>
<keyword evidence="15 19" id="KW-0131">Cell cycle</keyword>
<dbReference type="NCBIfam" id="NF010480">
    <property type="entry name" value="PRK13905.1"/>
    <property type="match status" value="1"/>
</dbReference>
<dbReference type="GO" id="GO:0071949">
    <property type="term" value="F:FAD binding"/>
    <property type="evidence" value="ECO:0007669"/>
    <property type="project" value="InterPro"/>
</dbReference>
<name>A0A318MZ41_9PROT</name>
<dbReference type="Pfam" id="PF01565">
    <property type="entry name" value="FAD_binding_4"/>
    <property type="match status" value="1"/>
</dbReference>
<dbReference type="RefSeq" id="WP_110438470.1">
    <property type="nucleotide sequence ID" value="NZ_CP046393.1"/>
</dbReference>
<dbReference type="InterPro" id="IPR036635">
    <property type="entry name" value="MurB_C_sf"/>
</dbReference>
<comment type="function">
    <text evidence="2 19">Cell wall formation.</text>
</comment>
<dbReference type="GO" id="GO:0009252">
    <property type="term" value="P:peptidoglycan biosynthetic process"/>
    <property type="evidence" value="ECO:0007669"/>
    <property type="project" value="UniProtKB-UniRule"/>
</dbReference>
<evidence type="ECO:0000256" key="10">
    <source>
        <dbReference type="ARBA" id="ARBA00022827"/>
    </source>
</evidence>
<dbReference type="Proteomes" id="UP000247565">
    <property type="component" value="Unassembled WGS sequence"/>
</dbReference>
<dbReference type="GO" id="GO:0008360">
    <property type="term" value="P:regulation of cell shape"/>
    <property type="evidence" value="ECO:0007669"/>
    <property type="project" value="UniProtKB-KW"/>
</dbReference>
<feature type="active site" description="Proton donor" evidence="19">
    <location>
        <position position="228"/>
    </location>
</feature>
<feature type="region of interest" description="Disordered" evidence="20">
    <location>
        <begin position="213"/>
        <end position="233"/>
    </location>
</feature>
<dbReference type="EC" id="1.3.1.98" evidence="5 19"/>
<evidence type="ECO:0000256" key="19">
    <source>
        <dbReference type="HAMAP-Rule" id="MF_00037"/>
    </source>
</evidence>
<evidence type="ECO:0000256" key="18">
    <source>
        <dbReference type="ARBA" id="ARBA00048914"/>
    </source>
</evidence>
<dbReference type="SUPFAM" id="SSF56176">
    <property type="entry name" value="FAD-binding/transporter-associated domain-like"/>
    <property type="match status" value="1"/>
</dbReference>
<evidence type="ECO:0000259" key="21">
    <source>
        <dbReference type="PROSITE" id="PS51387"/>
    </source>
</evidence>
<dbReference type="InterPro" id="IPR016169">
    <property type="entry name" value="FAD-bd_PCMH_sub2"/>
</dbReference>
<dbReference type="EMBL" id="QGLT01000001">
    <property type="protein sequence ID" value="PXZ01952.1"/>
    <property type="molecule type" value="Genomic_DNA"/>
</dbReference>
<evidence type="ECO:0000256" key="15">
    <source>
        <dbReference type="ARBA" id="ARBA00023306"/>
    </source>
</evidence>
<evidence type="ECO:0000256" key="2">
    <source>
        <dbReference type="ARBA" id="ARBA00003921"/>
    </source>
</evidence>
<dbReference type="PROSITE" id="PS51387">
    <property type="entry name" value="FAD_PCMH"/>
    <property type="match status" value="1"/>
</dbReference>
<dbReference type="NCBIfam" id="TIGR00179">
    <property type="entry name" value="murB"/>
    <property type="match status" value="1"/>
</dbReference>
<keyword evidence="14 19" id="KW-0560">Oxidoreductase</keyword>
<dbReference type="AlphaFoldDB" id="A0A318MZ41"/>
<feature type="active site" evidence="19">
    <location>
        <position position="302"/>
    </location>
</feature>
<evidence type="ECO:0000256" key="4">
    <source>
        <dbReference type="ARBA" id="ARBA00004752"/>
    </source>
</evidence>
<dbReference type="GO" id="GO:0071555">
    <property type="term" value="P:cell wall organization"/>
    <property type="evidence" value="ECO:0007669"/>
    <property type="project" value="UniProtKB-KW"/>
</dbReference>
<evidence type="ECO:0000256" key="9">
    <source>
        <dbReference type="ARBA" id="ARBA00022630"/>
    </source>
</evidence>